<dbReference type="PANTHER" id="PTHR12147:SF26">
    <property type="entry name" value="PEPTIDASE M28 DOMAIN-CONTAINING PROTEIN"/>
    <property type="match status" value="1"/>
</dbReference>
<dbReference type="GO" id="GO:0006508">
    <property type="term" value="P:proteolysis"/>
    <property type="evidence" value="ECO:0007669"/>
    <property type="project" value="InterPro"/>
</dbReference>
<sequence>MLLAVLLFPCDVNSASSQQLLDDLRHLSSAVFSGRKTNTSGAELSALYLKDRFELLGYSSELQTFNYQSSLFSRSTGNNVIATLTSKNSTSSTVVITAHYDHLGKKGTQFYPGANDNASGVSALLYLAKRLKINTPTFNIIFVATDAEENGLHGSKYFVSQLPTGTVLFNINLDMLAVSARSKTLYAFTLPKLKKTIESQLATISSNDLRVRVSSSSKHMNRLLRVDKIDWRKASDHYSFAKAGIPYVYFGMGDDPHHHKKTDTFANIDQDLYVKSVIYIERFIRQFDFSQL</sequence>
<organism evidence="2 3">
    <name type="scientific">Pseudoalteromonas porphyrae</name>
    <dbReference type="NCBI Taxonomy" id="187330"/>
    <lineage>
        <taxon>Bacteria</taxon>
        <taxon>Pseudomonadati</taxon>
        <taxon>Pseudomonadota</taxon>
        <taxon>Gammaproteobacteria</taxon>
        <taxon>Alteromonadales</taxon>
        <taxon>Pseudoalteromonadaceae</taxon>
        <taxon>Pseudoalteromonas</taxon>
    </lineage>
</organism>
<dbReference type="Pfam" id="PF04389">
    <property type="entry name" value="Peptidase_M28"/>
    <property type="match status" value="1"/>
</dbReference>
<dbReference type="PANTHER" id="PTHR12147">
    <property type="entry name" value="METALLOPEPTIDASE M28 FAMILY MEMBER"/>
    <property type="match status" value="1"/>
</dbReference>
<name>A0A0N1EM07_9GAMM</name>
<protein>
    <recommendedName>
        <fullName evidence="1">Peptidase M28 domain-containing protein</fullName>
    </recommendedName>
</protein>
<dbReference type="PATRIC" id="fig|187330.3.peg.3778"/>
<feature type="domain" description="Peptidase M28" evidence="1">
    <location>
        <begin position="79"/>
        <end position="273"/>
    </location>
</feature>
<dbReference type="EMBL" id="LHPH01000007">
    <property type="protein sequence ID" value="KPH63973.1"/>
    <property type="molecule type" value="Genomic_DNA"/>
</dbReference>
<evidence type="ECO:0000313" key="3">
    <source>
        <dbReference type="Proteomes" id="UP000037848"/>
    </source>
</evidence>
<gene>
    <name evidence="2" type="ORF">ADS77_08695</name>
</gene>
<dbReference type="STRING" id="187330.AMS58_01585"/>
<reference evidence="2 3" key="1">
    <citation type="submission" date="2015-08" db="EMBL/GenBank/DDBJ databases">
        <title>Draft Genome Sequence of Pseudoalteromonas porphyrae UCD-SED14.</title>
        <authorList>
            <person name="Coil D.A."/>
            <person name="Jospin G."/>
            <person name="Lee R.D."/>
            <person name="Eisen J.A."/>
        </authorList>
    </citation>
    <scope>NUCLEOTIDE SEQUENCE [LARGE SCALE GENOMIC DNA]</scope>
    <source>
        <strain evidence="2 3">UCD-SED14</strain>
    </source>
</reference>
<keyword evidence="3" id="KW-1185">Reference proteome</keyword>
<comment type="caution">
    <text evidence="2">The sequence shown here is derived from an EMBL/GenBank/DDBJ whole genome shotgun (WGS) entry which is preliminary data.</text>
</comment>
<dbReference type="Proteomes" id="UP000037848">
    <property type="component" value="Unassembled WGS sequence"/>
</dbReference>
<dbReference type="GO" id="GO:0008235">
    <property type="term" value="F:metalloexopeptidase activity"/>
    <property type="evidence" value="ECO:0007669"/>
    <property type="project" value="InterPro"/>
</dbReference>
<dbReference type="SUPFAM" id="SSF53187">
    <property type="entry name" value="Zn-dependent exopeptidases"/>
    <property type="match status" value="1"/>
</dbReference>
<dbReference type="InterPro" id="IPR007484">
    <property type="entry name" value="Peptidase_M28"/>
</dbReference>
<dbReference type="AlphaFoldDB" id="A0A0N1EM07"/>
<evidence type="ECO:0000259" key="1">
    <source>
        <dbReference type="Pfam" id="PF04389"/>
    </source>
</evidence>
<accession>A0A0N1EM07</accession>
<proteinExistence type="predicted"/>
<dbReference type="InterPro" id="IPR045175">
    <property type="entry name" value="M28_fam"/>
</dbReference>
<dbReference type="Gene3D" id="3.40.630.10">
    <property type="entry name" value="Zn peptidases"/>
    <property type="match status" value="1"/>
</dbReference>
<evidence type="ECO:0000313" key="2">
    <source>
        <dbReference type="EMBL" id="KPH63973.1"/>
    </source>
</evidence>